<reference evidence="2" key="1">
    <citation type="submission" date="2021-06" db="EMBL/GenBank/DDBJ databases">
        <title>Comparative genomics, transcriptomics and evolutionary studies reveal genomic signatures of adaptation to plant cell wall in hemibiotrophic fungi.</title>
        <authorList>
            <consortium name="DOE Joint Genome Institute"/>
            <person name="Baroncelli R."/>
            <person name="Diaz J.F."/>
            <person name="Benocci T."/>
            <person name="Peng M."/>
            <person name="Battaglia E."/>
            <person name="Haridas S."/>
            <person name="Andreopoulos W."/>
            <person name="Labutti K."/>
            <person name="Pangilinan J."/>
            <person name="Floch G.L."/>
            <person name="Makela M.R."/>
            <person name="Henrissat B."/>
            <person name="Grigoriev I.V."/>
            <person name="Crouch J.A."/>
            <person name="De Vries R.P."/>
            <person name="Sukno S.A."/>
            <person name="Thon M.R."/>
        </authorList>
    </citation>
    <scope>NUCLEOTIDE SEQUENCE</scope>
    <source>
        <strain evidence="2">CBS 193.32</strain>
    </source>
</reference>
<name>A0AAJ0ABT4_9PEZI</name>
<evidence type="ECO:0000313" key="2">
    <source>
        <dbReference type="EMBL" id="KAK1670969.1"/>
    </source>
</evidence>
<evidence type="ECO:0008006" key="4">
    <source>
        <dbReference type="Google" id="ProtNLM"/>
    </source>
</evidence>
<feature type="compositionally biased region" description="Gly residues" evidence="1">
    <location>
        <begin position="163"/>
        <end position="181"/>
    </location>
</feature>
<protein>
    <recommendedName>
        <fullName evidence="4">Extracellular protein</fullName>
    </recommendedName>
</protein>
<comment type="caution">
    <text evidence="2">The sequence shown here is derived from an EMBL/GenBank/DDBJ whole genome shotgun (WGS) entry which is preliminary data.</text>
</comment>
<dbReference type="RefSeq" id="XP_060424972.1">
    <property type="nucleotide sequence ID" value="XM_060577645.1"/>
</dbReference>
<dbReference type="GeneID" id="85462171"/>
<feature type="compositionally biased region" description="Polar residues" evidence="1">
    <location>
        <begin position="219"/>
        <end position="228"/>
    </location>
</feature>
<dbReference type="AlphaFoldDB" id="A0AAJ0ABT4"/>
<dbReference type="PANTHER" id="PTHR36182:SF1">
    <property type="entry name" value="PROTEIN, PUTATIVE (AFU_ORTHOLOGUE AFUA_6G10930)-RELATED"/>
    <property type="match status" value="1"/>
</dbReference>
<feature type="region of interest" description="Disordered" evidence="1">
    <location>
        <begin position="1"/>
        <end position="27"/>
    </location>
</feature>
<dbReference type="PANTHER" id="PTHR36182">
    <property type="entry name" value="PROTEIN, PUTATIVE (AFU_ORTHOLOGUE AFUA_6G10930)-RELATED"/>
    <property type="match status" value="1"/>
</dbReference>
<feature type="region of interest" description="Disordered" evidence="1">
    <location>
        <begin position="135"/>
        <end position="243"/>
    </location>
</feature>
<feature type="compositionally biased region" description="Basic and acidic residues" evidence="1">
    <location>
        <begin position="231"/>
        <end position="243"/>
    </location>
</feature>
<organism evidence="2 3">
    <name type="scientific">Colletotrichum godetiae</name>
    <dbReference type="NCBI Taxonomy" id="1209918"/>
    <lineage>
        <taxon>Eukaryota</taxon>
        <taxon>Fungi</taxon>
        <taxon>Dikarya</taxon>
        <taxon>Ascomycota</taxon>
        <taxon>Pezizomycotina</taxon>
        <taxon>Sordariomycetes</taxon>
        <taxon>Hypocreomycetidae</taxon>
        <taxon>Glomerellales</taxon>
        <taxon>Glomerellaceae</taxon>
        <taxon>Colletotrichum</taxon>
        <taxon>Colletotrichum acutatum species complex</taxon>
    </lineage>
</organism>
<dbReference type="Gene3D" id="2.70.50.70">
    <property type="match status" value="1"/>
</dbReference>
<accession>A0AAJ0ABT4</accession>
<evidence type="ECO:0000313" key="3">
    <source>
        <dbReference type="Proteomes" id="UP001224890"/>
    </source>
</evidence>
<dbReference type="Proteomes" id="UP001224890">
    <property type="component" value="Unassembled WGS sequence"/>
</dbReference>
<feature type="compositionally biased region" description="Basic and acidic residues" evidence="1">
    <location>
        <begin position="182"/>
        <end position="192"/>
    </location>
</feature>
<keyword evidence="3" id="KW-1185">Reference proteome</keyword>
<dbReference type="EMBL" id="JAHMHR010000051">
    <property type="protein sequence ID" value="KAK1670969.1"/>
    <property type="molecule type" value="Genomic_DNA"/>
</dbReference>
<sequence>MAGKGCAHMATTDPPPIKAKGDPHTLPENNAGGSYSVTISGHAVCSVSVDGHSSFKVIRSFIGGCPSDDATQLASRPPDEMSSADQAILAWTWFNNFGNREMYLNCSVIRFQSKPGDLQANVGNGCKTVDSRDVMIPNPGPDVEVSNSDAVPPIGDCEFGPGAIAGSGSGSGSDNGGNGGSDDGRGRIHEPGNDWPADFNPDSGKVVADEQIPVRYTENRSVSANGADSQVGKEKENIQAEHD</sequence>
<evidence type="ECO:0000256" key="1">
    <source>
        <dbReference type="SAM" id="MobiDB-lite"/>
    </source>
</evidence>
<gene>
    <name evidence="2" type="ORF">BDP55DRAFT_697110</name>
</gene>
<proteinExistence type="predicted"/>